<proteinExistence type="predicted"/>
<keyword evidence="6" id="KW-0012">Acyltransferase</keyword>
<evidence type="ECO:0000256" key="5">
    <source>
        <dbReference type="ARBA" id="ARBA00023136"/>
    </source>
</evidence>
<accession>A0A1I0NT44</accession>
<dbReference type="EMBL" id="FOIR01000001">
    <property type="protein sequence ID" value="SEW04819.1"/>
    <property type="molecule type" value="Genomic_DNA"/>
</dbReference>
<dbReference type="PANTHER" id="PTHR30606">
    <property type="entry name" value="LIPID A BIOSYNTHESIS LAUROYL ACYLTRANSFERASE"/>
    <property type="match status" value="1"/>
</dbReference>
<dbReference type="AlphaFoldDB" id="A0A1I0NT44"/>
<dbReference type="PANTHER" id="PTHR30606:SF10">
    <property type="entry name" value="PHOSPHATIDYLINOSITOL MANNOSIDE ACYLTRANSFERASE"/>
    <property type="match status" value="1"/>
</dbReference>
<keyword evidence="2" id="KW-1003">Cell membrane</keyword>
<keyword evidence="8" id="KW-1185">Reference proteome</keyword>
<dbReference type="InterPro" id="IPR004960">
    <property type="entry name" value="LipA_acyltrans"/>
</dbReference>
<dbReference type="GO" id="GO:0005886">
    <property type="term" value="C:plasma membrane"/>
    <property type="evidence" value="ECO:0007669"/>
    <property type="project" value="UniProtKB-SubCell"/>
</dbReference>
<keyword evidence="5" id="KW-0472">Membrane</keyword>
<keyword evidence="4 7" id="KW-0808">Transferase</keyword>
<evidence type="ECO:0000313" key="7">
    <source>
        <dbReference type="EMBL" id="SEW04819.1"/>
    </source>
</evidence>
<gene>
    <name evidence="7" type="ORF">SAMN05216290_1448</name>
</gene>
<reference evidence="8" key="1">
    <citation type="submission" date="2016-10" db="EMBL/GenBank/DDBJ databases">
        <authorList>
            <person name="Varghese N."/>
            <person name="Submissions S."/>
        </authorList>
    </citation>
    <scope>NUCLEOTIDE SEQUENCE [LARGE SCALE GENOMIC DNA]</scope>
    <source>
        <strain evidence="8">CGMCC 1.12402</strain>
    </source>
</reference>
<protein>
    <submittedName>
        <fullName evidence="7">KDO2-lipid IV(A) lauroyltransferase</fullName>
    </submittedName>
</protein>
<comment type="subcellular location">
    <subcellularLocation>
        <location evidence="1">Cell inner membrane</location>
    </subcellularLocation>
</comment>
<dbReference type="Proteomes" id="UP000199437">
    <property type="component" value="Unassembled WGS sequence"/>
</dbReference>
<organism evidence="7 8">
    <name type="scientific">Roseivirga pacifica</name>
    <dbReference type="NCBI Taxonomy" id="1267423"/>
    <lineage>
        <taxon>Bacteria</taxon>
        <taxon>Pseudomonadati</taxon>
        <taxon>Bacteroidota</taxon>
        <taxon>Cytophagia</taxon>
        <taxon>Cytophagales</taxon>
        <taxon>Roseivirgaceae</taxon>
        <taxon>Roseivirga</taxon>
    </lineage>
</organism>
<dbReference type="OrthoDB" id="9801955at2"/>
<evidence type="ECO:0000256" key="2">
    <source>
        <dbReference type="ARBA" id="ARBA00022475"/>
    </source>
</evidence>
<dbReference type="CDD" id="cd07984">
    <property type="entry name" value="LPLAT_LABLAT-like"/>
    <property type="match status" value="1"/>
</dbReference>
<keyword evidence="3" id="KW-0997">Cell inner membrane</keyword>
<sequence>MFLVKVISLLPFWFLYGISDFAAFVGRRVVRYRLRVVRRNLDIAFPDKTKAEKRSIEREFYRHFLATFVELFKSYRFTKADWEARFELVNRDELEKLVQAGIPVIALSGHKANWEWNGCVMGATNNCDVDFVYKKVQNKFFDNLMINLRTRHVHRVIEKEESGKEMLRNKYPRIMGMVADQSPMLRSKKVWVDFFNRATAFYPGTNKIARIGGYAVYFVHVEKVKRGHYKLEYKQIAVPPIGKEVNVIQAYASLLEESIKLNPSGYLWSHKRWKYSKAEADAAMAEQKNK</sequence>
<evidence type="ECO:0000256" key="6">
    <source>
        <dbReference type="ARBA" id="ARBA00023315"/>
    </source>
</evidence>
<dbReference type="GO" id="GO:0009247">
    <property type="term" value="P:glycolipid biosynthetic process"/>
    <property type="evidence" value="ECO:0007669"/>
    <property type="project" value="UniProtKB-ARBA"/>
</dbReference>
<evidence type="ECO:0000256" key="1">
    <source>
        <dbReference type="ARBA" id="ARBA00004533"/>
    </source>
</evidence>
<evidence type="ECO:0000256" key="4">
    <source>
        <dbReference type="ARBA" id="ARBA00022679"/>
    </source>
</evidence>
<name>A0A1I0NT44_9BACT</name>
<evidence type="ECO:0000256" key="3">
    <source>
        <dbReference type="ARBA" id="ARBA00022519"/>
    </source>
</evidence>
<dbReference type="GO" id="GO:0016746">
    <property type="term" value="F:acyltransferase activity"/>
    <property type="evidence" value="ECO:0007669"/>
    <property type="project" value="UniProtKB-KW"/>
</dbReference>
<evidence type="ECO:0000313" key="8">
    <source>
        <dbReference type="Proteomes" id="UP000199437"/>
    </source>
</evidence>
<dbReference type="STRING" id="1267423.SAMN05216290_1448"/>
<dbReference type="Pfam" id="PF03279">
    <property type="entry name" value="Lip_A_acyltrans"/>
    <property type="match status" value="1"/>
</dbReference>